<keyword evidence="7" id="KW-1185">Reference proteome</keyword>
<dbReference type="Proteomes" id="UP001501170">
    <property type="component" value="Unassembled WGS sequence"/>
</dbReference>
<keyword evidence="1" id="KW-0285">Flavoprotein</keyword>
<keyword evidence="4" id="KW-0503">Monooxygenase</keyword>
<evidence type="ECO:0000259" key="5">
    <source>
        <dbReference type="Pfam" id="PF00296"/>
    </source>
</evidence>
<organism evidence="6 7">
    <name type="scientific">Gordonia cholesterolivorans</name>
    <dbReference type="NCBI Taxonomy" id="559625"/>
    <lineage>
        <taxon>Bacteria</taxon>
        <taxon>Bacillati</taxon>
        <taxon>Actinomycetota</taxon>
        <taxon>Actinomycetes</taxon>
        <taxon>Mycobacteriales</taxon>
        <taxon>Gordoniaceae</taxon>
        <taxon>Gordonia</taxon>
    </lineage>
</organism>
<dbReference type="Gene3D" id="3.20.20.30">
    <property type="entry name" value="Luciferase-like domain"/>
    <property type="match status" value="1"/>
</dbReference>
<evidence type="ECO:0000256" key="1">
    <source>
        <dbReference type="ARBA" id="ARBA00022630"/>
    </source>
</evidence>
<dbReference type="NCBIfam" id="TIGR03619">
    <property type="entry name" value="F420_Rv2161c"/>
    <property type="match status" value="1"/>
</dbReference>
<dbReference type="PANTHER" id="PTHR42847:SF4">
    <property type="entry name" value="ALKANESULFONATE MONOOXYGENASE-RELATED"/>
    <property type="match status" value="1"/>
</dbReference>
<accession>A0ABN3HHE0</accession>
<evidence type="ECO:0000256" key="2">
    <source>
        <dbReference type="ARBA" id="ARBA00022643"/>
    </source>
</evidence>
<reference evidence="6 7" key="1">
    <citation type="journal article" date="2019" name="Int. J. Syst. Evol. Microbiol.">
        <title>The Global Catalogue of Microorganisms (GCM) 10K type strain sequencing project: providing services to taxonomists for standard genome sequencing and annotation.</title>
        <authorList>
            <consortium name="The Broad Institute Genomics Platform"/>
            <consortium name="The Broad Institute Genome Sequencing Center for Infectious Disease"/>
            <person name="Wu L."/>
            <person name="Ma J."/>
        </authorList>
    </citation>
    <scope>NUCLEOTIDE SEQUENCE [LARGE SCALE GENOMIC DNA]</scope>
    <source>
        <strain evidence="6 7">JCM 16227</strain>
    </source>
</reference>
<evidence type="ECO:0000256" key="4">
    <source>
        <dbReference type="ARBA" id="ARBA00023033"/>
    </source>
</evidence>
<feature type="domain" description="Luciferase-like" evidence="5">
    <location>
        <begin position="19"/>
        <end position="219"/>
    </location>
</feature>
<evidence type="ECO:0000313" key="7">
    <source>
        <dbReference type="Proteomes" id="UP001501170"/>
    </source>
</evidence>
<protein>
    <submittedName>
        <fullName evidence="6">LLM class F420-dependent oxidoreductase</fullName>
    </submittedName>
</protein>
<dbReference type="Pfam" id="PF00296">
    <property type="entry name" value="Bac_luciferase"/>
    <property type="match status" value="1"/>
</dbReference>
<dbReference type="RefSeq" id="WP_006895263.1">
    <property type="nucleotide sequence ID" value="NZ_BAAARB010000008.1"/>
</dbReference>
<dbReference type="InterPro" id="IPR011251">
    <property type="entry name" value="Luciferase-like_dom"/>
</dbReference>
<dbReference type="CDD" id="cd01097">
    <property type="entry name" value="Tetrahydromethanopterin_reductase"/>
    <property type="match status" value="1"/>
</dbReference>
<gene>
    <name evidence="6" type="ORF">GCM10009855_18570</name>
</gene>
<dbReference type="SUPFAM" id="SSF51679">
    <property type="entry name" value="Bacterial luciferase-like"/>
    <property type="match status" value="1"/>
</dbReference>
<proteinExistence type="predicted"/>
<dbReference type="InterPro" id="IPR036661">
    <property type="entry name" value="Luciferase-like_sf"/>
</dbReference>
<evidence type="ECO:0000313" key="6">
    <source>
        <dbReference type="EMBL" id="GAA2378841.1"/>
    </source>
</evidence>
<sequence>MRIGLGLPVVTAYPPTTQDWEKGAGIAEIATAARVADALGFHHLTCSEHVAVPDEVAAVRGGVYWDPLATFGYLAAITRQIRFATSVLVLGYHHPLEVAKRYGTLDQVSGGRLVLGVGVGSLQEEFELLGAEFDGRGARADDALAAIRSAFPTGTPSHTGPYYSYGGVTVEPHAVQDRVPVWVGGRSGRALRRAVELGDGFSPFALSPDEVATMLSRVETPEGFDVVLPSGPVDPLGDPDGVRSRLDSLQAAGATIVTASIAATGLDHYTDQLDALHSLARAQGAVFSPAAEGPR</sequence>
<dbReference type="EMBL" id="BAAARB010000008">
    <property type="protein sequence ID" value="GAA2378841.1"/>
    <property type="molecule type" value="Genomic_DNA"/>
</dbReference>
<dbReference type="PANTHER" id="PTHR42847">
    <property type="entry name" value="ALKANESULFONATE MONOOXYGENASE"/>
    <property type="match status" value="1"/>
</dbReference>
<keyword evidence="2" id="KW-0288">FMN</keyword>
<evidence type="ECO:0000256" key="3">
    <source>
        <dbReference type="ARBA" id="ARBA00023002"/>
    </source>
</evidence>
<keyword evidence="3" id="KW-0560">Oxidoreductase</keyword>
<dbReference type="InterPro" id="IPR050172">
    <property type="entry name" value="SsuD_RutA_monooxygenase"/>
</dbReference>
<comment type="caution">
    <text evidence="6">The sequence shown here is derived from an EMBL/GenBank/DDBJ whole genome shotgun (WGS) entry which is preliminary data.</text>
</comment>
<dbReference type="InterPro" id="IPR019921">
    <property type="entry name" value="Lucif-like_OxRdtase_Rv2161c"/>
</dbReference>
<name>A0ABN3HHE0_9ACTN</name>